<gene>
    <name evidence="2" type="ORF">BJX66DRAFT_316462</name>
</gene>
<dbReference type="Proteomes" id="UP001610563">
    <property type="component" value="Unassembled WGS sequence"/>
</dbReference>
<organism evidence="2 3">
    <name type="scientific">Aspergillus keveii</name>
    <dbReference type="NCBI Taxonomy" id="714993"/>
    <lineage>
        <taxon>Eukaryota</taxon>
        <taxon>Fungi</taxon>
        <taxon>Dikarya</taxon>
        <taxon>Ascomycota</taxon>
        <taxon>Pezizomycotina</taxon>
        <taxon>Eurotiomycetes</taxon>
        <taxon>Eurotiomycetidae</taxon>
        <taxon>Eurotiales</taxon>
        <taxon>Aspergillaceae</taxon>
        <taxon>Aspergillus</taxon>
        <taxon>Aspergillus subgen. Nidulantes</taxon>
    </lineage>
</organism>
<feature type="compositionally biased region" description="Low complexity" evidence="1">
    <location>
        <begin position="90"/>
        <end position="99"/>
    </location>
</feature>
<evidence type="ECO:0000256" key="1">
    <source>
        <dbReference type="SAM" id="MobiDB-lite"/>
    </source>
</evidence>
<reference evidence="2 3" key="1">
    <citation type="submission" date="2024-07" db="EMBL/GenBank/DDBJ databases">
        <title>Section-level genome sequencing and comparative genomics of Aspergillus sections Usti and Cavernicolus.</title>
        <authorList>
            <consortium name="Lawrence Berkeley National Laboratory"/>
            <person name="Nybo J.L."/>
            <person name="Vesth T.C."/>
            <person name="Theobald S."/>
            <person name="Frisvad J.C."/>
            <person name="Larsen T.O."/>
            <person name="Kjaerboelling I."/>
            <person name="Rothschild-Mancinelli K."/>
            <person name="Lyhne E.K."/>
            <person name="Kogle M.E."/>
            <person name="Barry K."/>
            <person name="Clum A."/>
            <person name="Na H."/>
            <person name="Ledsgaard L."/>
            <person name="Lin J."/>
            <person name="Lipzen A."/>
            <person name="Kuo A."/>
            <person name="Riley R."/>
            <person name="Mondo S."/>
            <person name="Labutti K."/>
            <person name="Haridas S."/>
            <person name="Pangalinan J."/>
            <person name="Salamov A.A."/>
            <person name="Simmons B.A."/>
            <person name="Magnuson J.K."/>
            <person name="Chen J."/>
            <person name="Drula E."/>
            <person name="Henrissat B."/>
            <person name="Wiebenga A."/>
            <person name="Lubbers R.J."/>
            <person name="Gomes A.C."/>
            <person name="Makela M.R."/>
            <person name="Stajich J."/>
            <person name="Grigoriev I.V."/>
            <person name="Mortensen U.H."/>
            <person name="De Vries R.P."/>
            <person name="Baker S.E."/>
            <person name="Andersen M.R."/>
        </authorList>
    </citation>
    <scope>NUCLEOTIDE SEQUENCE [LARGE SCALE GENOMIC DNA]</scope>
    <source>
        <strain evidence="2 3">CBS 209.92</strain>
    </source>
</reference>
<comment type="caution">
    <text evidence="2">The sequence shown here is derived from an EMBL/GenBank/DDBJ whole genome shotgun (WGS) entry which is preliminary data.</text>
</comment>
<sequence>MSSTNTTCTGVSAWILPVQDAACGLPNTGNGSSIMDKCCGVADVSKYNDDCGLYCLAQGQNVGDLLSCIEDAGATPGQFFCSGNQTATATAAVPSSTGGSDDDDDENDDPSSTSDSDEAEPTETDNAGVRLGQPVSKTGLGVLAMLFCSALLGVAA</sequence>
<evidence type="ECO:0000313" key="3">
    <source>
        <dbReference type="Proteomes" id="UP001610563"/>
    </source>
</evidence>
<keyword evidence="3" id="KW-1185">Reference proteome</keyword>
<evidence type="ECO:0000313" key="2">
    <source>
        <dbReference type="EMBL" id="KAL2784596.1"/>
    </source>
</evidence>
<accession>A0ABR4FMV5</accession>
<protein>
    <recommendedName>
        <fullName evidence="4">Extracellular membrane protein CFEM domain-containing protein</fullName>
    </recommendedName>
</protein>
<feature type="region of interest" description="Disordered" evidence="1">
    <location>
        <begin position="90"/>
        <end position="132"/>
    </location>
</feature>
<proteinExistence type="predicted"/>
<dbReference type="EMBL" id="JBFTWV010000174">
    <property type="protein sequence ID" value="KAL2784596.1"/>
    <property type="molecule type" value="Genomic_DNA"/>
</dbReference>
<evidence type="ECO:0008006" key="4">
    <source>
        <dbReference type="Google" id="ProtNLM"/>
    </source>
</evidence>
<name>A0ABR4FMV5_9EURO</name>
<feature type="compositionally biased region" description="Acidic residues" evidence="1">
    <location>
        <begin position="100"/>
        <end position="123"/>
    </location>
</feature>